<feature type="domain" description="N-acetyltransferase" evidence="4">
    <location>
        <begin position="8"/>
        <end position="166"/>
    </location>
</feature>
<sequence length="181" mass="20842">MILETERLVLRPWKEADATDLYRYAKDEQVGPVAGWPPHKSIEESAEIIRTVFAQEGVYAVTLKDDDIAIGCIGLMTGSKSNFPISESEGEISYWIGVPFWGRGLIPEAMREMIRHGFEDLKLTTLWCGYFEGNEKSKRAQEKCGFRYYSTETDRLNALMDDIRTEHISRLTKEEWIVLKL</sequence>
<evidence type="ECO:0000259" key="4">
    <source>
        <dbReference type="PROSITE" id="PS51186"/>
    </source>
</evidence>
<evidence type="ECO:0000313" key="6">
    <source>
        <dbReference type="Proteomes" id="UP000651475"/>
    </source>
</evidence>
<reference evidence="5 6" key="1">
    <citation type="submission" date="2020-08" db="EMBL/GenBank/DDBJ databases">
        <title>Genome public.</title>
        <authorList>
            <person name="Liu C."/>
            <person name="Sun Q."/>
        </authorList>
    </citation>
    <scope>NUCLEOTIDE SEQUENCE [LARGE SCALE GENOMIC DNA]</scope>
    <source>
        <strain evidence="5 6">NSJ-79</strain>
    </source>
</reference>
<keyword evidence="2" id="KW-0012">Acyltransferase</keyword>
<evidence type="ECO:0000256" key="2">
    <source>
        <dbReference type="ARBA" id="ARBA00023315"/>
    </source>
</evidence>
<evidence type="ECO:0000256" key="1">
    <source>
        <dbReference type="ARBA" id="ARBA00022679"/>
    </source>
</evidence>
<dbReference type="Pfam" id="PF13302">
    <property type="entry name" value="Acetyltransf_3"/>
    <property type="match status" value="1"/>
</dbReference>
<dbReference type="EMBL" id="JACOOJ010000016">
    <property type="protein sequence ID" value="MBC5633201.1"/>
    <property type="molecule type" value="Genomic_DNA"/>
</dbReference>
<dbReference type="InterPro" id="IPR000182">
    <property type="entry name" value="GNAT_dom"/>
</dbReference>
<dbReference type="PANTHER" id="PTHR43792">
    <property type="entry name" value="GNAT FAMILY, PUTATIVE (AFU_ORTHOLOGUE AFUA_3G00765)-RELATED-RELATED"/>
    <property type="match status" value="1"/>
</dbReference>
<evidence type="ECO:0000313" key="5">
    <source>
        <dbReference type="EMBL" id="MBC5633201.1"/>
    </source>
</evidence>
<proteinExistence type="inferred from homology"/>
<accession>A0ABR7DP53</accession>
<gene>
    <name evidence="5" type="ORF">H8S65_10530</name>
</gene>
<comment type="similarity">
    <text evidence="3">Belongs to the acetyltransferase family. RimJ subfamily.</text>
</comment>
<dbReference type="SUPFAM" id="SSF55729">
    <property type="entry name" value="Acyl-CoA N-acyltransferases (Nat)"/>
    <property type="match status" value="1"/>
</dbReference>
<dbReference type="InterPro" id="IPR051531">
    <property type="entry name" value="N-acetyltransferase"/>
</dbReference>
<organism evidence="5 6">
    <name type="scientific">Parabacteroides hominis</name>
    <dbReference type="NCBI Taxonomy" id="2763057"/>
    <lineage>
        <taxon>Bacteria</taxon>
        <taxon>Pseudomonadati</taxon>
        <taxon>Bacteroidota</taxon>
        <taxon>Bacteroidia</taxon>
        <taxon>Bacteroidales</taxon>
        <taxon>Tannerellaceae</taxon>
        <taxon>Parabacteroides</taxon>
    </lineage>
</organism>
<dbReference type="PANTHER" id="PTHR43792:SF8">
    <property type="entry name" value="[RIBOSOMAL PROTEIN US5]-ALANINE N-ACETYLTRANSFERASE"/>
    <property type="match status" value="1"/>
</dbReference>
<keyword evidence="6" id="KW-1185">Reference proteome</keyword>
<comment type="caution">
    <text evidence="5">The sequence shown here is derived from an EMBL/GenBank/DDBJ whole genome shotgun (WGS) entry which is preliminary data.</text>
</comment>
<dbReference type="Gene3D" id="3.40.630.30">
    <property type="match status" value="1"/>
</dbReference>
<dbReference type="PROSITE" id="PS51186">
    <property type="entry name" value="GNAT"/>
    <property type="match status" value="1"/>
</dbReference>
<dbReference type="InterPro" id="IPR016181">
    <property type="entry name" value="Acyl_CoA_acyltransferase"/>
</dbReference>
<evidence type="ECO:0000256" key="3">
    <source>
        <dbReference type="ARBA" id="ARBA00038502"/>
    </source>
</evidence>
<protein>
    <submittedName>
        <fullName evidence="5">GNAT family N-acetyltransferase</fullName>
    </submittedName>
</protein>
<name>A0ABR7DP53_9BACT</name>
<dbReference type="Proteomes" id="UP000651475">
    <property type="component" value="Unassembled WGS sequence"/>
</dbReference>
<keyword evidence="1" id="KW-0808">Transferase</keyword>